<dbReference type="Gene3D" id="1.10.150.720">
    <property type="entry name" value="Haloacid dehalogenase-like hydrolase"/>
    <property type="match status" value="1"/>
</dbReference>
<evidence type="ECO:0000313" key="2">
    <source>
        <dbReference type="EMBL" id="GLI70379.1"/>
    </source>
</evidence>
<evidence type="ECO:0000256" key="1">
    <source>
        <dbReference type="SAM" id="MobiDB-lite"/>
    </source>
</evidence>
<dbReference type="InterPro" id="IPR023214">
    <property type="entry name" value="HAD_sf"/>
</dbReference>
<name>A0ABQ5SKR0_9CHLO</name>
<sequence length="372" mass="41399">MLSHYLGAVGAPTVCRLLPCLAYGQCSILHKLLSNSLPSYSCQQTAHSFTAEAFADVRPTEWRPCYRAVLVDAAGTFLLPSEPVSTVYLRYARPYGCQLSDEEVLARFRRAYNLPWPGPLRYVGDARPFWRRIVEHSTGCRDPEVSEAIYQYYARAEAWHVVPGAVEALQRLKAAGVLLGVVSNFDTRLRPLLHDLRVEGLFDAVIVSAEVRAEKPNPVIFDAAVETLGAVAMTRGTVPIARAYDPSSPVSVNPNLSRSTLAQQQQDNHHRQQQQKPYPMSYAYPPYSDFGPLVSGNQRWVAGACVPDFGPLAPEHVLHVGDDRRNDCWGARDAGITAWLWGYDVRSWAEVADRVLLGSQVDEYYDHLADAI</sequence>
<dbReference type="SFLD" id="SFLDG01129">
    <property type="entry name" value="C1.5:_HAD__Beta-PGM__Phosphata"/>
    <property type="match status" value="1"/>
</dbReference>
<dbReference type="PANTHER" id="PTHR46649">
    <property type="match status" value="1"/>
</dbReference>
<organism evidence="2 3">
    <name type="scientific">Volvox africanus</name>
    <dbReference type="NCBI Taxonomy" id="51714"/>
    <lineage>
        <taxon>Eukaryota</taxon>
        <taxon>Viridiplantae</taxon>
        <taxon>Chlorophyta</taxon>
        <taxon>core chlorophytes</taxon>
        <taxon>Chlorophyceae</taxon>
        <taxon>CS clade</taxon>
        <taxon>Chlamydomonadales</taxon>
        <taxon>Volvocaceae</taxon>
        <taxon>Volvox</taxon>
    </lineage>
</organism>
<dbReference type="Proteomes" id="UP001165090">
    <property type="component" value="Unassembled WGS sequence"/>
</dbReference>
<dbReference type="Gene3D" id="3.40.50.1000">
    <property type="entry name" value="HAD superfamily/HAD-like"/>
    <property type="match status" value="2"/>
</dbReference>
<protein>
    <recommendedName>
        <fullName evidence="4">Haloacid dehalogenase-like hydrolase domain-containing protein 3</fullName>
    </recommendedName>
</protein>
<feature type="region of interest" description="Disordered" evidence="1">
    <location>
        <begin position="246"/>
        <end position="278"/>
    </location>
</feature>
<comment type="caution">
    <text evidence="2">The sequence shown here is derived from an EMBL/GenBank/DDBJ whole genome shotgun (WGS) entry which is preliminary data.</text>
</comment>
<dbReference type="SUPFAM" id="SSF56784">
    <property type="entry name" value="HAD-like"/>
    <property type="match status" value="2"/>
</dbReference>
<dbReference type="InterPro" id="IPR036412">
    <property type="entry name" value="HAD-like_sf"/>
</dbReference>
<dbReference type="PRINTS" id="PR00413">
    <property type="entry name" value="HADHALOGNASE"/>
</dbReference>
<proteinExistence type="predicted"/>
<reference evidence="2 3" key="1">
    <citation type="journal article" date="2023" name="IScience">
        <title>Expanded male sex-determining region conserved during the evolution of homothallism in the green alga Volvox.</title>
        <authorList>
            <person name="Yamamoto K."/>
            <person name="Matsuzaki R."/>
            <person name="Mahakham W."/>
            <person name="Heman W."/>
            <person name="Sekimoto H."/>
            <person name="Kawachi M."/>
            <person name="Minakuchi Y."/>
            <person name="Toyoda A."/>
            <person name="Nozaki H."/>
        </authorList>
    </citation>
    <scope>NUCLEOTIDE SEQUENCE [LARGE SCALE GENOMIC DNA]</scope>
    <source>
        <strain evidence="2 3">NIES-4468</strain>
    </source>
</reference>
<gene>
    <name evidence="2" type="ORF">VaNZ11_015159</name>
</gene>
<dbReference type="InterPro" id="IPR044924">
    <property type="entry name" value="HAD-SF_hydro_IA_REG-2-like_cap"/>
</dbReference>
<evidence type="ECO:0000313" key="3">
    <source>
        <dbReference type="Proteomes" id="UP001165090"/>
    </source>
</evidence>
<feature type="compositionally biased region" description="Low complexity" evidence="1">
    <location>
        <begin position="246"/>
        <end position="255"/>
    </location>
</feature>
<keyword evidence="3" id="KW-1185">Reference proteome</keyword>
<dbReference type="Pfam" id="PF00702">
    <property type="entry name" value="Hydrolase"/>
    <property type="match status" value="1"/>
</dbReference>
<accession>A0ABQ5SKR0</accession>
<dbReference type="InterPro" id="IPR006439">
    <property type="entry name" value="HAD-SF_hydro_IA"/>
</dbReference>
<dbReference type="EMBL" id="BSDZ01000094">
    <property type="protein sequence ID" value="GLI70379.1"/>
    <property type="molecule type" value="Genomic_DNA"/>
</dbReference>
<dbReference type="PANTHER" id="PTHR46649:SF4">
    <property type="entry name" value="HALOACID DEHALOGENASE-LIKE HYDROLASE (HAD) SUPERFAMILY PROTEIN"/>
    <property type="match status" value="1"/>
</dbReference>
<dbReference type="SFLD" id="SFLDS00003">
    <property type="entry name" value="Haloacid_Dehalogenase"/>
    <property type="match status" value="1"/>
</dbReference>
<evidence type="ECO:0008006" key="4">
    <source>
        <dbReference type="Google" id="ProtNLM"/>
    </source>
</evidence>